<dbReference type="InterPro" id="IPR016135">
    <property type="entry name" value="UBQ-conjugating_enzyme/RWD"/>
</dbReference>
<dbReference type="VEuPathDB" id="FungiDB:AB675_12040"/>
<protein>
    <submittedName>
        <fullName evidence="11">Putative ATP-dependent RNA helicase ucp12</fullName>
    </submittedName>
</protein>
<evidence type="ECO:0000256" key="5">
    <source>
        <dbReference type="ARBA" id="ARBA00022884"/>
    </source>
</evidence>
<comment type="similarity">
    <text evidence="6">Belongs to the DExH box helicase family.</text>
</comment>
<dbReference type="InterPro" id="IPR011709">
    <property type="entry name" value="DEAD-box_helicase_OB_fold"/>
</dbReference>
<feature type="region of interest" description="Disordered" evidence="7">
    <location>
        <begin position="529"/>
        <end position="574"/>
    </location>
</feature>
<dbReference type="Pfam" id="PF00271">
    <property type="entry name" value="Helicase_C"/>
    <property type="match status" value="1"/>
</dbReference>
<dbReference type="SMART" id="SM00847">
    <property type="entry name" value="HA2"/>
    <property type="match status" value="1"/>
</dbReference>
<evidence type="ECO:0000259" key="10">
    <source>
        <dbReference type="PROSITE" id="PS51194"/>
    </source>
</evidence>
<dbReference type="InterPro" id="IPR001650">
    <property type="entry name" value="Helicase_C-like"/>
</dbReference>
<proteinExistence type="inferred from homology"/>
<dbReference type="FunFam" id="1.20.120.1080:FF:000002">
    <property type="entry name" value="Putative ATP-dependent RNA helicase DHX36"/>
    <property type="match status" value="1"/>
</dbReference>
<dbReference type="InterPro" id="IPR011545">
    <property type="entry name" value="DEAD/DEAH_box_helicase_dom"/>
</dbReference>
<dbReference type="CDD" id="cd23827">
    <property type="entry name" value="RWD_YLR419W-like"/>
    <property type="match status" value="1"/>
</dbReference>
<dbReference type="Gene3D" id="3.40.50.300">
    <property type="entry name" value="P-loop containing nucleotide triphosphate hydrolases"/>
    <property type="match status" value="2"/>
</dbReference>
<dbReference type="PROSITE" id="PS50908">
    <property type="entry name" value="RWD"/>
    <property type="match status" value="1"/>
</dbReference>
<accession>A0A0N1NYB3</accession>
<dbReference type="SMART" id="SM00490">
    <property type="entry name" value="HELICc"/>
    <property type="match status" value="1"/>
</dbReference>
<dbReference type="InterPro" id="IPR014001">
    <property type="entry name" value="Helicase_ATP-bd"/>
</dbReference>
<name>A0A0N1NYB3_9EURO</name>
<reference evidence="11 12" key="1">
    <citation type="submission" date="2015-06" db="EMBL/GenBank/DDBJ databases">
        <title>Draft genome of the ant-associated black yeast Phialophora attae CBS 131958.</title>
        <authorList>
            <person name="Moreno L.F."/>
            <person name="Stielow B.J."/>
            <person name="de Hoog S."/>
            <person name="Vicente V.A."/>
            <person name="Weiss V.A."/>
            <person name="de Vries M."/>
            <person name="Cruz L.M."/>
            <person name="Souza E.M."/>
        </authorList>
    </citation>
    <scope>NUCLEOTIDE SEQUENCE [LARGE SCALE GENOMIC DNA]</scope>
    <source>
        <strain evidence="11 12">CBS 131958</strain>
    </source>
</reference>
<keyword evidence="5" id="KW-0694">RNA-binding</keyword>
<dbReference type="Pfam" id="PF05773">
    <property type="entry name" value="RWD"/>
    <property type="match status" value="1"/>
</dbReference>
<dbReference type="SUPFAM" id="SSF54495">
    <property type="entry name" value="UBC-like"/>
    <property type="match status" value="1"/>
</dbReference>
<feature type="domain" description="RWD" evidence="8">
    <location>
        <begin position="401"/>
        <end position="499"/>
    </location>
</feature>
<feature type="domain" description="Helicase ATP-binding" evidence="9">
    <location>
        <begin position="586"/>
        <end position="756"/>
    </location>
</feature>
<evidence type="ECO:0000256" key="1">
    <source>
        <dbReference type="ARBA" id="ARBA00022741"/>
    </source>
</evidence>
<dbReference type="RefSeq" id="XP_017998357.1">
    <property type="nucleotide sequence ID" value="XM_018140939.1"/>
</dbReference>
<keyword evidence="3 11" id="KW-0347">Helicase</keyword>
<dbReference type="Pfam" id="PF07717">
    <property type="entry name" value="OB_NTP_bind"/>
    <property type="match status" value="1"/>
</dbReference>
<dbReference type="InterPro" id="IPR002464">
    <property type="entry name" value="DNA/RNA_helicase_DEAH_CS"/>
</dbReference>
<evidence type="ECO:0000259" key="8">
    <source>
        <dbReference type="PROSITE" id="PS50908"/>
    </source>
</evidence>
<dbReference type="GO" id="GO:0003723">
    <property type="term" value="F:RNA binding"/>
    <property type="evidence" value="ECO:0007669"/>
    <property type="project" value="UniProtKB-KW"/>
</dbReference>
<dbReference type="PROSITE" id="PS00690">
    <property type="entry name" value="DEAH_ATP_HELICASE"/>
    <property type="match status" value="1"/>
</dbReference>
<dbReference type="CDD" id="cd18791">
    <property type="entry name" value="SF2_C_RHA"/>
    <property type="match status" value="1"/>
</dbReference>
<feature type="domain" description="Helicase C-terminal" evidence="10">
    <location>
        <begin position="808"/>
        <end position="978"/>
    </location>
</feature>
<dbReference type="FunFam" id="3.40.50.300:FF:000868">
    <property type="entry name" value="DEAD/DEAH box helicase, putative"/>
    <property type="match status" value="1"/>
</dbReference>
<dbReference type="Pfam" id="PF21010">
    <property type="entry name" value="HA2_C"/>
    <property type="match status" value="1"/>
</dbReference>
<evidence type="ECO:0000259" key="9">
    <source>
        <dbReference type="PROSITE" id="PS51192"/>
    </source>
</evidence>
<comment type="caution">
    <text evidence="11">The sequence shown here is derived from an EMBL/GenBank/DDBJ whole genome shotgun (WGS) entry which is preliminary data.</text>
</comment>
<dbReference type="InterPro" id="IPR059023">
    <property type="entry name" value="RNA_hel_CTD"/>
</dbReference>
<keyword evidence="4" id="KW-0067">ATP-binding</keyword>
<feature type="compositionally biased region" description="Low complexity" evidence="7">
    <location>
        <begin position="1223"/>
        <end position="1234"/>
    </location>
</feature>
<organism evidence="11 12">
    <name type="scientific">Cyphellophora attinorum</name>
    <dbReference type="NCBI Taxonomy" id="1664694"/>
    <lineage>
        <taxon>Eukaryota</taxon>
        <taxon>Fungi</taxon>
        <taxon>Dikarya</taxon>
        <taxon>Ascomycota</taxon>
        <taxon>Pezizomycotina</taxon>
        <taxon>Eurotiomycetes</taxon>
        <taxon>Chaetothyriomycetidae</taxon>
        <taxon>Chaetothyriales</taxon>
        <taxon>Cyphellophoraceae</taxon>
        <taxon>Cyphellophora</taxon>
    </lineage>
</organism>
<dbReference type="Gene3D" id="1.20.120.1080">
    <property type="match status" value="1"/>
</dbReference>
<dbReference type="InterPro" id="IPR007502">
    <property type="entry name" value="Helicase-assoc_dom"/>
</dbReference>
<dbReference type="GO" id="GO:1990904">
    <property type="term" value="C:ribonucleoprotein complex"/>
    <property type="evidence" value="ECO:0007669"/>
    <property type="project" value="UniProtKB-ARBA"/>
</dbReference>
<dbReference type="PANTHER" id="PTHR18934:SF267">
    <property type="entry name" value="ATP-DEPENDENT RNA HELICASE YLR419W-RELATED"/>
    <property type="match status" value="1"/>
</dbReference>
<keyword evidence="12" id="KW-1185">Reference proteome</keyword>
<evidence type="ECO:0000313" key="11">
    <source>
        <dbReference type="EMBL" id="KPI38394.1"/>
    </source>
</evidence>
<feature type="compositionally biased region" description="Polar residues" evidence="7">
    <location>
        <begin position="1235"/>
        <end position="1244"/>
    </location>
</feature>
<dbReference type="STRING" id="1664694.A0A0N1NYB3"/>
<dbReference type="SUPFAM" id="SSF52540">
    <property type="entry name" value="P-loop containing nucleoside triphosphate hydrolases"/>
    <property type="match status" value="1"/>
</dbReference>
<dbReference type="InterPro" id="IPR027417">
    <property type="entry name" value="P-loop_NTPase"/>
</dbReference>
<evidence type="ECO:0000313" key="12">
    <source>
        <dbReference type="Proteomes" id="UP000038010"/>
    </source>
</evidence>
<evidence type="ECO:0000256" key="4">
    <source>
        <dbReference type="ARBA" id="ARBA00022840"/>
    </source>
</evidence>
<feature type="region of interest" description="Disordered" evidence="7">
    <location>
        <begin position="1213"/>
        <end position="1244"/>
    </location>
</feature>
<dbReference type="SMART" id="SM00487">
    <property type="entry name" value="DEXDc"/>
    <property type="match status" value="1"/>
</dbReference>
<dbReference type="GO" id="GO:0016787">
    <property type="term" value="F:hydrolase activity"/>
    <property type="evidence" value="ECO:0007669"/>
    <property type="project" value="UniProtKB-KW"/>
</dbReference>
<dbReference type="EMBL" id="LFJN01000019">
    <property type="protein sequence ID" value="KPI38394.1"/>
    <property type="molecule type" value="Genomic_DNA"/>
</dbReference>
<evidence type="ECO:0000256" key="7">
    <source>
        <dbReference type="SAM" id="MobiDB-lite"/>
    </source>
</evidence>
<dbReference type="Proteomes" id="UP000038010">
    <property type="component" value="Unassembled WGS sequence"/>
</dbReference>
<gene>
    <name evidence="11" type="ORF">AB675_12040</name>
</gene>
<evidence type="ECO:0000256" key="6">
    <source>
        <dbReference type="ARBA" id="ARBA00060772"/>
    </source>
</evidence>
<dbReference type="OrthoDB" id="5600252at2759"/>
<dbReference type="Pfam" id="PF26026">
    <property type="entry name" value="RNA_hel_CTD"/>
    <property type="match status" value="1"/>
</dbReference>
<keyword evidence="1" id="KW-0547">Nucleotide-binding</keyword>
<sequence length="1375" mass="151491">MAPRKGHGKESSAKTSAAPAGGDNIVFTNAKGDVRIRGPKSQKPNDEPAAPKVDVKKVIGGASWTGKLPVNLLSEHCQREKWNRPDYSMRSVQVGEEKMHRSTVRLSKTDPKTKETTTLPYFELPSSQQEHANEPTPLEARHFAATYALYRVASMKQIHMALPPKYRDFWKGLFAELKKEDVKEGRGWKYEADPFAAEAKRREIHAAMDKRKQDQEKKAALQAASVANGTDPQVPNKAFARAPRIELGEVLRSELEDVVRLNTTWNKNKAVLSNSEKIKSETDLIKSGFRPTHVREALTYVGSHEEAIEWLLIHVPEDDLPKWAMPTNYSAGVTLASSNPTREAKLKRLSRAGYSTSDCAMALRQNNDNETEALEALQTALVPSRSTDSADSDLDLDIWEQELATLEAIHGEAYTSSDPSSCAITIQFPGAVAATLSFHQPREGYPERAVPLLVIDMQVPAYVRLSVLRQALDYAWENLLGDQMIYGIIEWLQAHVNEVVADPGRLVDIEIASGDLNLSNVAAQARSSIKGKASARTAPDRTKPKDSRSNEQLKQAWEERQSSSNQQQMLKARQSLPAWQKRHDVVEAIKSKQVTLITGETGSGKSTQSLQFVLDDAIQSGKGKSCSMICTQPRRVAALSLSDRVSAERCSPEGDEVGYIIRGASRTSPRTKITFMTTGVLLRRLQQSNSTQSALEGISHVFVDEVHERSLDTDFLLALLKDTMRTTKLKIVLMSATVDADVFSNYFGGPTKVARIHIEGRTFPVQDVYLDHILAMTGHVGTDEDEDDYGRSVGKAIQSLGSGINYDLIAALVTEIDGQLGKDPGAILIFLPGTLEIDRCLRAVSRLPNAHALPLHASLMPTEQKRVFPAAPRGMRKIICATNVAETSITISDIVAVIDTGRVKETSYDISSNVVRLQDVWASKAQCKQRRGRAGRVQAGTDYKLYTQSIETSMRQASEPEMQRVPLEQLCLNVKATAPEADTAAFLKTVISPPDSAAVSKALRMLHRMGALEENRLTGLGTYMSMLPTDLRCAKLIIYGTIFSCLESTLTIASILTVKSPFVSPRDKREEANAARATFSTSDGDLSLELGAFNAWKTKLGNTPSREISNWCSSNFLSQQTLRDIDSTRIQLMEALKEADLVPAHYNSRNGSATEDAALNANLENRPLLRALIAGALSPNIAEIKFPEKKFMASMTGAKELDPEARTIKFFTETSNDDDDHSSTSTASTPSTSTNAKPTQTAKFSSERVFIHPSSSLFTITSFPTHSHYLSYFTKLATSKTFIRDLTPLNAYSLLLFGGKIEVDPTGAGITVDGWLRMRGWARIGVLVRRLRGVLDEELRRRVDGGGDGDGDDKGRWARVLGVVRRLVELNGQDR</sequence>
<dbReference type="PROSITE" id="PS51194">
    <property type="entry name" value="HELICASE_CTER"/>
    <property type="match status" value="1"/>
</dbReference>
<dbReference type="InterPro" id="IPR009060">
    <property type="entry name" value="UBA-like_sf"/>
</dbReference>
<dbReference type="GeneID" id="28732820"/>
<dbReference type="Pfam" id="PF00270">
    <property type="entry name" value="DEAD"/>
    <property type="match status" value="1"/>
</dbReference>
<dbReference type="InterPro" id="IPR006575">
    <property type="entry name" value="RWD_dom"/>
</dbReference>
<dbReference type="PROSITE" id="PS51192">
    <property type="entry name" value="HELICASE_ATP_BIND_1"/>
    <property type="match status" value="1"/>
</dbReference>
<keyword evidence="2" id="KW-0378">Hydrolase</keyword>
<feature type="compositionally biased region" description="Basic and acidic residues" evidence="7">
    <location>
        <begin position="538"/>
        <end position="561"/>
    </location>
</feature>
<dbReference type="PANTHER" id="PTHR18934">
    <property type="entry name" value="ATP-DEPENDENT RNA HELICASE"/>
    <property type="match status" value="1"/>
</dbReference>
<dbReference type="SUPFAM" id="SSF46934">
    <property type="entry name" value="UBA-like"/>
    <property type="match status" value="1"/>
</dbReference>
<evidence type="ECO:0000256" key="3">
    <source>
        <dbReference type="ARBA" id="ARBA00022806"/>
    </source>
</evidence>
<dbReference type="Pfam" id="PF24385">
    <property type="entry name" value="DSRM_DHX29"/>
    <property type="match status" value="1"/>
</dbReference>
<dbReference type="GO" id="GO:0005524">
    <property type="term" value="F:ATP binding"/>
    <property type="evidence" value="ECO:0007669"/>
    <property type="project" value="UniProtKB-KW"/>
</dbReference>
<dbReference type="CDD" id="cd17917">
    <property type="entry name" value="DEXHc_RHA-like"/>
    <property type="match status" value="1"/>
</dbReference>
<dbReference type="Gene3D" id="3.10.110.10">
    <property type="entry name" value="Ubiquitin Conjugating Enzyme"/>
    <property type="match status" value="1"/>
</dbReference>
<evidence type="ECO:0000256" key="2">
    <source>
        <dbReference type="ARBA" id="ARBA00022801"/>
    </source>
</evidence>
<feature type="region of interest" description="Disordered" evidence="7">
    <location>
        <begin position="1"/>
        <end position="53"/>
    </location>
</feature>
<dbReference type="GO" id="GO:0004386">
    <property type="term" value="F:helicase activity"/>
    <property type="evidence" value="ECO:0007669"/>
    <property type="project" value="UniProtKB-KW"/>
</dbReference>
<dbReference type="FunFam" id="3.40.50.300:FF:000526">
    <property type="entry name" value="DExH-box ATP-dependent RNA helicase DExH3"/>
    <property type="match status" value="1"/>
</dbReference>
<dbReference type="InterPro" id="IPR056328">
    <property type="entry name" value="DSRM_DHX29"/>
</dbReference>